<keyword evidence="2 3" id="KW-0560">Oxidoreductase</keyword>
<evidence type="ECO:0000256" key="2">
    <source>
        <dbReference type="ARBA" id="ARBA00023002"/>
    </source>
</evidence>
<dbReference type="Proteomes" id="UP000235659">
    <property type="component" value="Unassembled WGS sequence"/>
</dbReference>
<dbReference type="PANTHER" id="PTHR42760">
    <property type="entry name" value="SHORT-CHAIN DEHYDROGENASES/REDUCTASES FAMILY MEMBER"/>
    <property type="match status" value="1"/>
</dbReference>
<dbReference type="EC" id="1.1.1.-" evidence="3"/>
<gene>
    <name evidence="3" type="primary">gno_2</name>
    <name evidence="4" type="ORF">C0Z16_24050</name>
    <name evidence="3" type="ORF">LMG27174_05075</name>
</gene>
<evidence type="ECO:0000256" key="1">
    <source>
        <dbReference type="ARBA" id="ARBA00006484"/>
    </source>
</evidence>
<dbReference type="EMBL" id="CADIJZ010000021">
    <property type="protein sequence ID" value="CAB3722303.1"/>
    <property type="molecule type" value="Genomic_DNA"/>
</dbReference>
<comment type="similarity">
    <text evidence="1">Belongs to the short-chain dehydrogenases/reductases (SDR) family.</text>
</comment>
<dbReference type="InterPro" id="IPR002347">
    <property type="entry name" value="SDR_fam"/>
</dbReference>
<evidence type="ECO:0000313" key="3">
    <source>
        <dbReference type="EMBL" id="CAB3722303.1"/>
    </source>
</evidence>
<protein>
    <submittedName>
        <fullName evidence="3">Gluconate 5-dehydrogenase</fullName>
        <ecNumber evidence="3">1.1.1.-</ecNumber>
    </submittedName>
    <submittedName>
        <fullName evidence="4">Short-chain dehydrogenase</fullName>
    </submittedName>
</protein>
<dbReference type="OrthoDB" id="8653364at2"/>
<organism evidence="3 6">
    <name type="scientific">Paraburkholderia rhynchosiae</name>
    <dbReference type="NCBI Taxonomy" id="487049"/>
    <lineage>
        <taxon>Bacteria</taxon>
        <taxon>Pseudomonadati</taxon>
        <taxon>Pseudomonadota</taxon>
        <taxon>Betaproteobacteria</taxon>
        <taxon>Burkholderiales</taxon>
        <taxon>Burkholderiaceae</taxon>
        <taxon>Paraburkholderia</taxon>
    </lineage>
</organism>
<evidence type="ECO:0000313" key="5">
    <source>
        <dbReference type="Proteomes" id="UP000235659"/>
    </source>
</evidence>
<dbReference type="PRINTS" id="PR00081">
    <property type="entry name" value="GDHRDH"/>
</dbReference>
<keyword evidence="5" id="KW-1185">Reference proteome</keyword>
<reference evidence="4 5" key="1">
    <citation type="submission" date="2018-01" db="EMBL/GenBank/DDBJ databases">
        <title>Whole genome analyses suggest that Burkholderia sensu lato contains two further novel genera in the rhizoxinica-symbiotica group Mycetohabitans gen. nov., and Trinickia gen. nov.: implications for the evolution of diazotrophy and nodulation in the Burkholderiaceae.</title>
        <authorList>
            <person name="Estrada-de los Santos P."/>
            <person name="Palmer M."/>
            <person name="Chavez-Ramirez B."/>
            <person name="Beukes C."/>
            <person name="Steenkamp E.T."/>
            <person name="Hirsch A.M."/>
            <person name="Manyaka P."/>
            <person name="Maluk M."/>
            <person name="Lafos M."/>
            <person name="Crook M."/>
            <person name="Gross E."/>
            <person name="Simon M.F."/>
            <person name="Bueno dos Reis Junior F."/>
            <person name="Poole P.S."/>
            <person name="Venter S.N."/>
            <person name="James E.K."/>
        </authorList>
    </citation>
    <scope>NUCLEOTIDE SEQUENCE [LARGE SCALE GENOMIC DNA]</scope>
    <source>
        <strain evidence="4 5">WSM 3937</strain>
    </source>
</reference>
<dbReference type="AlphaFoldDB" id="A0A2N7WEX0"/>
<dbReference type="GO" id="GO:0016616">
    <property type="term" value="F:oxidoreductase activity, acting on the CH-OH group of donors, NAD or NADP as acceptor"/>
    <property type="evidence" value="ECO:0007669"/>
    <property type="project" value="TreeGrafter"/>
</dbReference>
<dbReference type="Pfam" id="PF13561">
    <property type="entry name" value="adh_short_C2"/>
    <property type="match status" value="1"/>
</dbReference>
<reference evidence="3 6" key="2">
    <citation type="submission" date="2020-04" db="EMBL/GenBank/DDBJ databases">
        <authorList>
            <person name="De Canck E."/>
        </authorList>
    </citation>
    <scope>NUCLEOTIDE SEQUENCE [LARGE SCALE GENOMIC DNA]</scope>
    <source>
        <strain evidence="3 6">LMG 27174</strain>
    </source>
</reference>
<dbReference type="Gene3D" id="3.40.50.720">
    <property type="entry name" value="NAD(P)-binding Rossmann-like Domain"/>
    <property type="match status" value="1"/>
</dbReference>
<dbReference type="SUPFAM" id="SSF51735">
    <property type="entry name" value="NAD(P)-binding Rossmann-fold domains"/>
    <property type="match status" value="1"/>
</dbReference>
<name>A0A2N7WEX0_9BURK</name>
<dbReference type="PROSITE" id="PS00061">
    <property type="entry name" value="ADH_SHORT"/>
    <property type="match status" value="1"/>
</dbReference>
<dbReference type="EMBL" id="PNXY01000019">
    <property type="protein sequence ID" value="PMS27942.1"/>
    <property type="molecule type" value="Genomic_DNA"/>
</dbReference>
<dbReference type="InterPro" id="IPR036291">
    <property type="entry name" value="NAD(P)-bd_dom_sf"/>
</dbReference>
<dbReference type="PRINTS" id="PR00080">
    <property type="entry name" value="SDRFAMILY"/>
</dbReference>
<sequence length="264" mass="27831">MKMFSLDGQVALVTGASRGLGFAMASALASAGATVVLAARSRDSLETAAGSIRGTTGASSEQVDFEPFDLTDHAGIATAVQNVLTRHARIDILLNNAGMCEWSDFLQSTPAMWQRTMDTNVTAAYLLAQQVAAPMIAQGHGRIINVGSYVSVLGREKLQAYVASKHAVAGLTKSLGAELGRHGIRCNGICPGYFMTDMAEPVTSNPQMKEVVRSHISVGRWGRPEELGGAAVFLASEASSYMNGQMLMVDGGVSEILCFPMSVV</sequence>
<dbReference type="Proteomes" id="UP000494205">
    <property type="component" value="Unassembled WGS sequence"/>
</dbReference>
<evidence type="ECO:0000313" key="4">
    <source>
        <dbReference type="EMBL" id="PMS27942.1"/>
    </source>
</evidence>
<dbReference type="PANTHER" id="PTHR42760:SF5">
    <property type="entry name" value="2-DEHYDRO-3-DEOXY-D-GLUCONATE 5-DEHYDROGENASE"/>
    <property type="match status" value="1"/>
</dbReference>
<dbReference type="InterPro" id="IPR020904">
    <property type="entry name" value="Sc_DH/Rdtase_CS"/>
</dbReference>
<accession>A0A2N7WEX0</accession>
<dbReference type="RefSeq" id="WP_102634572.1">
    <property type="nucleotide sequence ID" value="NZ_CADIJZ010000021.1"/>
</dbReference>
<dbReference type="FunFam" id="3.40.50.720:FF:000084">
    <property type="entry name" value="Short-chain dehydrogenase reductase"/>
    <property type="match status" value="1"/>
</dbReference>
<evidence type="ECO:0000313" key="6">
    <source>
        <dbReference type="Proteomes" id="UP000494205"/>
    </source>
</evidence>
<proteinExistence type="inferred from homology"/>